<dbReference type="EMBL" id="ML208416">
    <property type="protein sequence ID" value="TFK66085.1"/>
    <property type="molecule type" value="Genomic_DNA"/>
</dbReference>
<reference evidence="1 2" key="1">
    <citation type="journal article" date="2019" name="Nat. Ecol. Evol.">
        <title>Megaphylogeny resolves global patterns of mushroom evolution.</title>
        <authorList>
            <person name="Varga T."/>
            <person name="Krizsan K."/>
            <person name="Foldi C."/>
            <person name="Dima B."/>
            <person name="Sanchez-Garcia M."/>
            <person name="Sanchez-Ramirez S."/>
            <person name="Szollosi G.J."/>
            <person name="Szarkandi J.G."/>
            <person name="Papp V."/>
            <person name="Albert L."/>
            <person name="Andreopoulos W."/>
            <person name="Angelini C."/>
            <person name="Antonin V."/>
            <person name="Barry K.W."/>
            <person name="Bougher N.L."/>
            <person name="Buchanan P."/>
            <person name="Buyck B."/>
            <person name="Bense V."/>
            <person name="Catcheside P."/>
            <person name="Chovatia M."/>
            <person name="Cooper J."/>
            <person name="Damon W."/>
            <person name="Desjardin D."/>
            <person name="Finy P."/>
            <person name="Geml J."/>
            <person name="Haridas S."/>
            <person name="Hughes K."/>
            <person name="Justo A."/>
            <person name="Karasinski D."/>
            <person name="Kautmanova I."/>
            <person name="Kiss B."/>
            <person name="Kocsube S."/>
            <person name="Kotiranta H."/>
            <person name="LaButti K.M."/>
            <person name="Lechner B.E."/>
            <person name="Liimatainen K."/>
            <person name="Lipzen A."/>
            <person name="Lukacs Z."/>
            <person name="Mihaltcheva S."/>
            <person name="Morgado L.N."/>
            <person name="Niskanen T."/>
            <person name="Noordeloos M.E."/>
            <person name="Ohm R.A."/>
            <person name="Ortiz-Santana B."/>
            <person name="Ovrebo C."/>
            <person name="Racz N."/>
            <person name="Riley R."/>
            <person name="Savchenko A."/>
            <person name="Shiryaev A."/>
            <person name="Soop K."/>
            <person name="Spirin V."/>
            <person name="Szebenyi C."/>
            <person name="Tomsovsky M."/>
            <person name="Tulloss R.E."/>
            <person name="Uehling J."/>
            <person name="Grigoriev I.V."/>
            <person name="Vagvolgyi C."/>
            <person name="Papp T."/>
            <person name="Martin F.M."/>
            <person name="Miettinen O."/>
            <person name="Hibbett D.S."/>
            <person name="Nagy L.G."/>
        </authorList>
    </citation>
    <scope>NUCLEOTIDE SEQUENCE [LARGE SCALE GENOMIC DNA]</scope>
    <source>
        <strain evidence="1 2">NL-1719</strain>
    </source>
</reference>
<accession>A0ACD3AK05</accession>
<sequence length="261" mass="28737">MVCIHRRLIGRTPGNQPSTTSTIGLALYFAAPLFLLFIHATRFFVHAFPRCDLSPSPGTRPSSGSLQHHPPVSCFLVHPYATRYFKSFNSTNFLAIVHIRTPVHPWSLLGSCSCSPRFRCSLRDKVPSSPSTRPNLYRDCPYLGIGSSLSHSSYLGSSIDNRIYPKSLEPTHPIPTSGHGSPMGLYGTIRSLPATGLQVQVRFRLRLQVLSSSSSETSSRSASTAARNPIIDSERSRSSRVAISSRLCPLFRSPLCFRGCM</sequence>
<name>A0ACD3AK05_9AGAR</name>
<evidence type="ECO:0000313" key="2">
    <source>
        <dbReference type="Proteomes" id="UP000308600"/>
    </source>
</evidence>
<keyword evidence="2" id="KW-1185">Reference proteome</keyword>
<protein>
    <submittedName>
        <fullName evidence="1">Uncharacterized protein</fullName>
    </submittedName>
</protein>
<dbReference type="Proteomes" id="UP000308600">
    <property type="component" value="Unassembled WGS sequence"/>
</dbReference>
<gene>
    <name evidence="1" type="ORF">BDN72DRAFT_162852</name>
</gene>
<organism evidence="1 2">
    <name type="scientific">Pluteus cervinus</name>
    <dbReference type="NCBI Taxonomy" id="181527"/>
    <lineage>
        <taxon>Eukaryota</taxon>
        <taxon>Fungi</taxon>
        <taxon>Dikarya</taxon>
        <taxon>Basidiomycota</taxon>
        <taxon>Agaricomycotina</taxon>
        <taxon>Agaricomycetes</taxon>
        <taxon>Agaricomycetidae</taxon>
        <taxon>Agaricales</taxon>
        <taxon>Pluteineae</taxon>
        <taxon>Pluteaceae</taxon>
        <taxon>Pluteus</taxon>
    </lineage>
</organism>
<evidence type="ECO:0000313" key="1">
    <source>
        <dbReference type="EMBL" id="TFK66085.1"/>
    </source>
</evidence>
<proteinExistence type="predicted"/>